<keyword evidence="2" id="KW-0812">Transmembrane</keyword>
<dbReference type="OMA" id="NVTWCKF"/>
<keyword evidence="2" id="KW-0472">Membrane</keyword>
<evidence type="ECO:0000256" key="1">
    <source>
        <dbReference type="SAM" id="MobiDB-lite"/>
    </source>
</evidence>
<dbReference type="Gene3D" id="2.60.40.10">
    <property type="entry name" value="Immunoglobulins"/>
    <property type="match status" value="1"/>
</dbReference>
<evidence type="ECO:0000256" key="2">
    <source>
        <dbReference type="SAM" id="Phobius"/>
    </source>
</evidence>
<evidence type="ECO:0000259" key="4">
    <source>
        <dbReference type="PROSITE" id="PS50835"/>
    </source>
</evidence>
<dbReference type="InterPro" id="IPR039257">
    <property type="entry name" value="BTLA"/>
</dbReference>
<accession>A0A9J8D548</accession>
<dbReference type="AlphaFoldDB" id="A0A9J8D548"/>
<dbReference type="Ensembl" id="ENSCCRT00000167194.1">
    <property type="protein sequence ID" value="ENSCCRP00000177557.1"/>
    <property type="gene ID" value="ENSCCRG00000058337.1"/>
</dbReference>
<keyword evidence="2" id="KW-1133">Transmembrane helix</keyword>
<dbReference type="GO" id="GO:0002768">
    <property type="term" value="P:immune response-regulating cell surface receptor signaling pathway"/>
    <property type="evidence" value="ECO:0007669"/>
    <property type="project" value="InterPro"/>
</dbReference>
<sequence length="297" mass="33601">MGKCVFQIIYNLAVSLLLLSLSVSGTTNGSEMNCYSVVRVPRNTVFLAPVRSMLKINCTITLDGCHRNPRVSWCKLYGDDCEPFSYSNHIRTEWKNITENEWMAFLVFLNISMEDAGFYRCKEGMSIGHTINVTVTDKEDKVSHNQSKTSDLNSGPTDDLQWLWPYVYICSGIAGLVVIVITVTLFIIRCCFFMFSLPQYMETQRSDLPPLPHHNTRSPSDQLISASYRCCETPPIRGSSLAGRVSDGRHNTVGTERGEEENALVYASLNHQTMPRGPRRTARYEPEPSEYAAIRFQ</sequence>
<keyword evidence="3" id="KW-0732">Signal</keyword>
<keyword evidence="6" id="KW-1185">Reference proteome</keyword>
<dbReference type="InterPro" id="IPR003599">
    <property type="entry name" value="Ig_sub"/>
</dbReference>
<evidence type="ECO:0000313" key="5">
    <source>
        <dbReference type="Ensembl" id="ENSCCRP00000177557.1"/>
    </source>
</evidence>
<dbReference type="PANTHER" id="PTHR37996">
    <property type="entry name" value="B- AND T-LYMPHOCYTE ATTENUATOR"/>
    <property type="match status" value="1"/>
</dbReference>
<feature type="transmembrane region" description="Helical" evidence="2">
    <location>
        <begin position="162"/>
        <end position="195"/>
    </location>
</feature>
<dbReference type="InterPro" id="IPR013783">
    <property type="entry name" value="Ig-like_fold"/>
</dbReference>
<dbReference type="PANTHER" id="PTHR37996:SF1">
    <property type="entry name" value="B- AND T-LYMPHOCYTE ATTENUATOR"/>
    <property type="match status" value="1"/>
</dbReference>
<reference evidence="5" key="2">
    <citation type="submission" date="2025-09" db="UniProtKB">
        <authorList>
            <consortium name="Ensembl"/>
        </authorList>
    </citation>
    <scope>IDENTIFICATION</scope>
</reference>
<dbReference type="Proteomes" id="UP001108240">
    <property type="component" value="Unplaced"/>
</dbReference>
<dbReference type="PROSITE" id="PS50835">
    <property type="entry name" value="IG_LIKE"/>
    <property type="match status" value="1"/>
</dbReference>
<dbReference type="GO" id="GO:0038023">
    <property type="term" value="F:signaling receptor activity"/>
    <property type="evidence" value="ECO:0007669"/>
    <property type="project" value="InterPro"/>
</dbReference>
<feature type="signal peptide" evidence="3">
    <location>
        <begin position="1"/>
        <end position="29"/>
    </location>
</feature>
<dbReference type="GO" id="GO:0005886">
    <property type="term" value="C:plasma membrane"/>
    <property type="evidence" value="ECO:0007669"/>
    <property type="project" value="InterPro"/>
</dbReference>
<evidence type="ECO:0000313" key="6">
    <source>
        <dbReference type="Proteomes" id="UP001108240"/>
    </source>
</evidence>
<protein>
    <recommendedName>
        <fullName evidence="4">Ig-like domain-containing protein</fullName>
    </recommendedName>
</protein>
<feature type="chain" id="PRO_5039893036" description="Ig-like domain-containing protein" evidence="3">
    <location>
        <begin position="30"/>
        <end position="297"/>
    </location>
</feature>
<dbReference type="SMART" id="SM00409">
    <property type="entry name" value="IG"/>
    <property type="match status" value="1"/>
</dbReference>
<proteinExistence type="predicted"/>
<dbReference type="InterPro" id="IPR007110">
    <property type="entry name" value="Ig-like_dom"/>
</dbReference>
<dbReference type="SUPFAM" id="SSF48726">
    <property type="entry name" value="Immunoglobulin"/>
    <property type="match status" value="1"/>
</dbReference>
<organism evidence="5 6">
    <name type="scientific">Cyprinus carpio carpio</name>
    <dbReference type="NCBI Taxonomy" id="630221"/>
    <lineage>
        <taxon>Eukaryota</taxon>
        <taxon>Metazoa</taxon>
        <taxon>Chordata</taxon>
        <taxon>Craniata</taxon>
        <taxon>Vertebrata</taxon>
        <taxon>Euteleostomi</taxon>
        <taxon>Actinopterygii</taxon>
        <taxon>Neopterygii</taxon>
        <taxon>Teleostei</taxon>
        <taxon>Ostariophysi</taxon>
        <taxon>Cypriniformes</taxon>
        <taxon>Cyprinidae</taxon>
        <taxon>Cyprininae</taxon>
        <taxon>Cyprinus</taxon>
    </lineage>
</organism>
<feature type="domain" description="Ig-like" evidence="4">
    <location>
        <begin position="41"/>
        <end position="136"/>
    </location>
</feature>
<feature type="region of interest" description="Disordered" evidence="1">
    <location>
        <begin position="273"/>
        <end position="297"/>
    </location>
</feature>
<dbReference type="InterPro" id="IPR036179">
    <property type="entry name" value="Ig-like_dom_sf"/>
</dbReference>
<name>A0A9J8D548_CYPCA</name>
<dbReference type="GeneTree" id="ENSGT01030000235355"/>
<reference evidence="5" key="1">
    <citation type="submission" date="2025-08" db="UniProtKB">
        <authorList>
            <consortium name="Ensembl"/>
        </authorList>
    </citation>
    <scope>IDENTIFICATION</scope>
</reference>
<evidence type="ECO:0000256" key="3">
    <source>
        <dbReference type="SAM" id="SignalP"/>
    </source>
</evidence>